<reference evidence="2" key="1">
    <citation type="journal article" date="2013" name="Genome Announc.">
        <title>Draft Genome Sequence of the Dimorphic Prosthecate Bacterium Brevundimonas abyssalis TAR-001T.</title>
        <authorList>
            <person name="Tsubouchi T."/>
            <person name="Nishi S."/>
            <person name="Usui K."/>
            <person name="Shimane Y."/>
            <person name="Takaki Y."/>
            <person name="Maruyama T."/>
            <person name="Hatada Y."/>
        </authorList>
    </citation>
    <scope>NUCLEOTIDE SEQUENCE [LARGE SCALE GENOMIC DNA]</scope>
    <source>
        <strain evidence="2">TAR-001</strain>
    </source>
</reference>
<dbReference type="EMBL" id="BATC01000019">
    <property type="protein sequence ID" value="GAD59122.1"/>
    <property type="molecule type" value="Genomic_DNA"/>
</dbReference>
<dbReference type="Proteomes" id="UP000016569">
    <property type="component" value="Unassembled WGS sequence"/>
</dbReference>
<gene>
    <name evidence="1" type="ORF">MBEBAB_1372</name>
</gene>
<proteinExistence type="predicted"/>
<evidence type="ECO:0000313" key="2">
    <source>
        <dbReference type="Proteomes" id="UP000016569"/>
    </source>
</evidence>
<organism evidence="1 2">
    <name type="scientific">Brevundimonas abyssalis TAR-001</name>
    <dbReference type="NCBI Taxonomy" id="1391729"/>
    <lineage>
        <taxon>Bacteria</taxon>
        <taxon>Pseudomonadati</taxon>
        <taxon>Pseudomonadota</taxon>
        <taxon>Alphaproteobacteria</taxon>
        <taxon>Caulobacterales</taxon>
        <taxon>Caulobacteraceae</taxon>
        <taxon>Brevundimonas</taxon>
    </lineage>
</organism>
<protein>
    <submittedName>
        <fullName evidence="1">Uncharacterized protein</fullName>
    </submittedName>
</protein>
<accession>A0A8E0KNB3</accession>
<name>A0A8E0KNB3_9CAUL</name>
<evidence type="ECO:0000313" key="1">
    <source>
        <dbReference type="EMBL" id="GAD59122.1"/>
    </source>
</evidence>
<dbReference type="AlphaFoldDB" id="A0A8E0KNB3"/>
<keyword evidence="2" id="KW-1185">Reference proteome</keyword>
<comment type="caution">
    <text evidence="1">The sequence shown here is derived from an EMBL/GenBank/DDBJ whole genome shotgun (WGS) entry which is preliminary data.</text>
</comment>
<sequence length="1250" mass="137687">MSRLNEIREAILKLTATGPLGFEGLLGAVLEKVAGQPFRLARSGIQAGRDGDTAAVTSHISYECKLYTSALSSADVQAKITQLAGSADPPDVWALAATVEAGSQLVGTLQAAATRFGLGVLILDWPATSAYPPLAVALAMAVDTTADFLETHVDNASLIANAKVALDALRAMPDFDRHAQAIASEVRTSSLGMANATVANQLWLSDKFSDRAKARAAFGQALAPQGSGPLPLCPRKALSAQVQTHLLAPPSRSLVAVVGGEGNGKSWLTAEAWLEMDPRPLMLVVSATDMSPAAAYGQFPTFLISQVIRQSSDIDDDRSRNRWLRRTQAWSEAPKPERPRFLLWVDGLNEQPTFEWRRWIDDAAAHIERLGGALIITVRQGFYNERLRHSLNTPITPVSVPEWTLAELDELLRQQGINPQEVAAPVRERLRNPRILGIAARLLNGAQIQSFTELSVERLLYEHIRASDTDTVSAEAPRLFERRMADHAREIIERVKAQQRDDRLIFDQFAASGQYVLTAERLATAAEHFFQAIPGEPTLYTLPEDALSLALGFAILQALRGAERNGRPVEEALNEMLEPIAALDMTADAMLSALLVASVDDQMSKTLKVALYVGFVGLQNTDDEDYEPFVGTVRLSPDAALSATEQLFSSDLRRPNEHWLTEALRAVRSDAECADAIGSYVRRWLRTYSLEPSLSVFISIRHQGKDTYDRKVQEQAEKLAGRLDRLSEAERAYLSDKLDRNDESDPARFHQEACELLAGGALAGFAAEIVACAFATALHSSIRDAYKELIGLIRFNRVDWVETRDALLHEAEFLSALDASATAKWALVQLLRGLSREEDGLRANELVDELTADRERYPSWRQVENYSATDPCDPASVEPPNVGQAAQDYAQIDITSLTKSRSMGIEDHHFKDARPAVARFRPQTAMQVVRDYTRSLLSREPEVRRLGVCSMEQHSAAMDREVVADLLRTAADISRPRQKDTPESNVSWITTQYAILIGFPHLGGNAQLDYLMGLASPGSPLIKFGEVVKPANPDKLAAALQQALESQDENRALAALSFARHSGTPLNDEARASIEAFIEHPRSAVRAIAFDIVAHTEDQELLRTFIASDWRMSRLDPRNESFERWYGSLAFIEAAHHGLTSTTNILDNVVPELFGYAGVRLGEDTQRDVAARVHAAVARALAIDIPLTPPLVTQRISNSSPPAFGFFDVIEPEEDKGGMEAFVKRMNETDEEFDARHRSYWESSVASINP</sequence>